<organism evidence="9 10">
    <name type="scientific">Saccoglossus kowalevskii</name>
    <name type="common">Acorn worm</name>
    <dbReference type="NCBI Taxonomy" id="10224"/>
    <lineage>
        <taxon>Eukaryota</taxon>
        <taxon>Metazoa</taxon>
        <taxon>Hemichordata</taxon>
        <taxon>Enteropneusta</taxon>
        <taxon>Harrimaniidae</taxon>
        <taxon>Saccoglossus</taxon>
    </lineage>
</organism>
<dbReference type="Gene3D" id="1.10.1410.40">
    <property type="match status" value="1"/>
</dbReference>
<keyword evidence="3" id="KW-0808">Transferase</keyword>
<evidence type="ECO:0000256" key="6">
    <source>
        <dbReference type="ARBA" id="ARBA00022842"/>
    </source>
</evidence>
<dbReference type="PANTHER" id="PTHR10656">
    <property type="entry name" value="CELL FATE DETERMINING PROTEIN MAB21-RELATED"/>
    <property type="match status" value="1"/>
</dbReference>
<reference evidence="10" key="1">
    <citation type="submission" date="2025-08" db="UniProtKB">
        <authorList>
            <consortium name="RefSeq"/>
        </authorList>
    </citation>
    <scope>IDENTIFICATION</scope>
    <source>
        <tissue evidence="10">Testes</tissue>
    </source>
</reference>
<proteinExistence type="inferred from homology"/>
<evidence type="ECO:0000256" key="5">
    <source>
        <dbReference type="ARBA" id="ARBA00022723"/>
    </source>
</evidence>
<dbReference type="RefSeq" id="XP_006824991.1">
    <property type="nucleotide sequence ID" value="XM_006824928.1"/>
</dbReference>
<evidence type="ECO:0000259" key="8">
    <source>
        <dbReference type="Pfam" id="PF20266"/>
    </source>
</evidence>
<name>A0ABM0MYA0_SACKO</name>
<evidence type="ECO:0000256" key="4">
    <source>
        <dbReference type="ARBA" id="ARBA00022695"/>
    </source>
</evidence>
<dbReference type="PANTHER" id="PTHR10656:SF42">
    <property type="entry name" value="CYCLIC GMP-AMP SYNTHASE-LIKE PROTEIN-RELATED"/>
    <property type="match status" value="1"/>
</dbReference>
<feature type="compositionally biased region" description="Polar residues" evidence="7">
    <location>
        <begin position="35"/>
        <end position="46"/>
    </location>
</feature>
<dbReference type="GeneID" id="100377702"/>
<dbReference type="InterPro" id="IPR024810">
    <property type="entry name" value="MAB21L/cGLR"/>
</dbReference>
<evidence type="ECO:0000256" key="7">
    <source>
        <dbReference type="SAM" id="MobiDB-lite"/>
    </source>
</evidence>
<dbReference type="SMART" id="SM01265">
    <property type="entry name" value="Mab-21"/>
    <property type="match status" value="1"/>
</dbReference>
<keyword evidence="9" id="KW-1185">Reference proteome</keyword>
<evidence type="ECO:0000256" key="3">
    <source>
        <dbReference type="ARBA" id="ARBA00022679"/>
    </source>
</evidence>
<evidence type="ECO:0000256" key="1">
    <source>
        <dbReference type="ARBA" id="ARBA00001946"/>
    </source>
</evidence>
<keyword evidence="4" id="KW-0548">Nucleotidyltransferase</keyword>
<evidence type="ECO:0000313" key="10">
    <source>
        <dbReference type="RefSeq" id="XP_006824991.1"/>
    </source>
</evidence>
<evidence type="ECO:0000256" key="2">
    <source>
        <dbReference type="ARBA" id="ARBA00008307"/>
    </source>
</evidence>
<keyword evidence="6" id="KW-0460">Magnesium</keyword>
<keyword evidence="5" id="KW-0479">Metal-binding</keyword>
<protein>
    <submittedName>
        <fullName evidence="10">Mitochondrial dynamics protein MID51-like</fullName>
    </submittedName>
</protein>
<dbReference type="InterPro" id="IPR046906">
    <property type="entry name" value="Mab-21_HhH/H2TH-like"/>
</dbReference>
<feature type="compositionally biased region" description="Basic residues" evidence="7">
    <location>
        <begin position="1"/>
        <end position="10"/>
    </location>
</feature>
<dbReference type="Pfam" id="PF20266">
    <property type="entry name" value="Mab-21_C"/>
    <property type="match status" value="1"/>
</dbReference>
<accession>A0ABM0MYA0</accession>
<feature type="region of interest" description="Disordered" evidence="7">
    <location>
        <begin position="1"/>
        <end position="56"/>
    </location>
</feature>
<feature type="compositionally biased region" description="Basic and acidic residues" evidence="7">
    <location>
        <begin position="14"/>
        <end position="28"/>
    </location>
</feature>
<sequence length="398" mass="45487">MSKAMKKSNSVRKTTKDLKKLKIGDKGTKKGVGKNSAQTKGEQTLTLPKWDKSDSEDDGCINGQTELNSIRAQLEECFERKTNIPDKELQIYNNTFCEIFQSLLPKIQRNTSRVRCLDPVYVGSSFDGLMVQPSINYEVQIPISIVGRVVVEEVKPGFVALRVPAVASGKANEDRWIGWRSHDNYLSPVLANRMFYKFVLQWASLRDLPGVSVNDYEPGKDVRILVGDNITIVITPMIDLKRKENPYPLVAKPASYESDPASEYFWRISCFERETTLLKIIEKADDGCRCRTLKILKALRHDDDALRHLTTYQMKTVLLHMCDGEIDKLKWQKHKIESCFAALIRELLNAVQQKRLNHFVLEDVNLLEHVPDHVLTSAENRLKILCSREKELARLLAK</sequence>
<evidence type="ECO:0000313" key="9">
    <source>
        <dbReference type="Proteomes" id="UP000694865"/>
    </source>
</evidence>
<comment type="cofactor">
    <cofactor evidence="1">
        <name>Mg(2+)</name>
        <dbReference type="ChEBI" id="CHEBI:18420"/>
    </cofactor>
</comment>
<feature type="domain" description="Mab-21-like HhH/H2TH-like" evidence="8">
    <location>
        <begin position="288"/>
        <end position="382"/>
    </location>
</feature>
<comment type="similarity">
    <text evidence="2">Belongs to the mab-21 family.</text>
</comment>
<dbReference type="Proteomes" id="UP000694865">
    <property type="component" value="Unplaced"/>
</dbReference>
<gene>
    <name evidence="10" type="primary">LOC100377702</name>
</gene>